<dbReference type="GO" id="GO:0015095">
    <property type="term" value="F:magnesium ion transmembrane transporter activity"/>
    <property type="evidence" value="ECO:0007669"/>
    <property type="project" value="UniProtKB-UniRule"/>
</dbReference>
<protein>
    <recommendedName>
        <fullName evidence="8">Magnesium transport protein CorA</fullName>
    </recommendedName>
</protein>
<dbReference type="Gene3D" id="3.30.460.20">
    <property type="entry name" value="CorA soluble domain-like"/>
    <property type="match status" value="1"/>
</dbReference>
<evidence type="ECO:0000313" key="10">
    <source>
        <dbReference type="Proteomes" id="UP000199409"/>
    </source>
</evidence>
<comment type="subcellular location">
    <subcellularLocation>
        <location evidence="1">Cell membrane</location>
        <topology evidence="1">Multi-pass membrane protein</topology>
    </subcellularLocation>
    <subcellularLocation>
        <location evidence="8">Membrane</location>
        <topology evidence="8">Multi-pass membrane protein</topology>
    </subcellularLocation>
</comment>
<dbReference type="CDD" id="cd12828">
    <property type="entry name" value="TmCorA-like_1"/>
    <property type="match status" value="1"/>
</dbReference>
<keyword evidence="5 8" id="KW-0812">Transmembrane</keyword>
<comment type="function">
    <text evidence="8">Mediates influx of magnesium ions.</text>
</comment>
<evidence type="ECO:0000256" key="4">
    <source>
        <dbReference type="ARBA" id="ARBA00022475"/>
    </source>
</evidence>
<feature type="transmembrane region" description="Helical" evidence="8">
    <location>
        <begin position="338"/>
        <end position="358"/>
    </location>
</feature>
<dbReference type="EMBL" id="FNQN01000002">
    <property type="protein sequence ID" value="SEA01038.1"/>
    <property type="molecule type" value="Genomic_DNA"/>
</dbReference>
<dbReference type="GO" id="GO:0005886">
    <property type="term" value="C:plasma membrane"/>
    <property type="evidence" value="ECO:0007669"/>
    <property type="project" value="UniProtKB-SubCell"/>
</dbReference>
<evidence type="ECO:0000256" key="8">
    <source>
        <dbReference type="RuleBase" id="RU362010"/>
    </source>
</evidence>
<accession>A0A1H3XR81</accession>
<evidence type="ECO:0000256" key="6">
    <source>
        <dbReference type="ARBA" id="ARBA00022989"/>
    </source>
</evidence>
<dbReference type="Gene3D" id="1.20.58.340">
    <property type="entry name" value="Magnesium transport protein CorA, transmembrane region"/>
    <property type="match status" value="2"/>
</dbReference>
<dbReference type="Proteomes" id="UP000199409">
    <property type="component" value="Unassembled WGS sequence"/>
</dbReference>
<dbReference type="NCBIfam" id="TIGR00383">
    <property type="entry name" value="corA"/>
    <property type="match status" value="1"/>
</dbReference>
<keyword evidence="10" id="KW-1185">Reference proteome</keyword>
<feature type="transmembrane region" description="Helical" evidence="8">
    <location>
        <begin position="306"/>
        <end position="326"/>
    </location>
</feature>
<dbReference type="GO" id="GO:0015087">
    <property type="term" value="F:cobalt ion transmembrane transporter activity"/>
    <property type="evidence" value="ECO:0007669"/>
    <property type="project" value="UniProtKB-UniRule"/>
</dbReference>
<keyword evidence="4 8" id="KW-1003">Cell membrane</keyword>
<keyword evidence="8" id="KW-0460">Magnesium</keyword>
<keyword evidence="8" id="KW-0406">Ion transport</keyword>
<name>A0A1H3XR81_9BACT</name>
<evidence type="ECO:0000256" key="7">
    <source>
        <dbReference type="ARBA" id="ARBA00023136"/>
    </source>
</evidence>
<dbReference type="GO" id="GO:0050897">
    <property type="term" value="F:cobalt ion binding"/>
    <property type="evidence" value="ECO:0007669"/>
    <property type="project" value="TreeGrafter"/>
</dbReference>
<dbReference type="OrthoDB" id="9803416at2"/>
<gene>
    <name evidence="8" type="primary">corA</name>
    <name evidence="9" type="ORF">SAMN05660420_01056</name>
</gene>
<dbReference type="InterPro" id="IPR045861">
    <property type="entry name" value="CorA_cytoplasmic_dom"/>
</dbReference>
<dbReference type="InterPro" id="IPR002523">
    <property type="entry name" value="MgTranspt_CorA/ZnTranspt_ZntB"/>
</dbReference>
<evidence type="ECO:0000256" key="1">
    <source>
        <dbReference type="ARBA" id="ARBA00004651"/>
    </source>
</evidence>
<dbReference type="PANTHER" id="PTHR46494">
    <property type="entry name" value="CORA FAMILY METAL ION TRANSPORTER (EUROFUNG)"/>
    <property type="match status" value="1"/>
</dbReference>
<dbReference type="InterPro" id="IPR045863">
    <property type="entry name" value="CorA_TM1_TM2"/>
</dbReference>
<dbReference type="STRING" id="37625.SAMN05660420_01056"/>
<evidence type="ECO:0000256" key="3">
    <source>
        <dbReference type="ARBA" id="ARBA00022448"/>
    </source>
</evidence>
<dbReference type="RefSeq" id="WP_092345411.1">
    <property type="nucleotide sequence ID" value="NZ_FNQN01000002.1"/>
</dbReference>
<evidence type="ECO:0000313" key="9">
    <source>
        <dbReference type="EMBL" id="SEA01038.1"/>
    </source>
</evidence>
<evidence type="ECO:0000256" key="2">
    <source>
        <dbReference type="ARBA" id="ARBA00009765"/>
    </source>
</evidence>
<dbReference type="SUPFAM" id="SSF144083">
    <property type="entry name" value="Magnesium transport protein CorA, transmembrane region"/>
    <property type="match status" value="1"/>
</dbReference>
<keyword evidence="3 8" id="KW-0813">Transport</keyword>
<dbReference type="FunFam" id="1.20.58.340:FF:000012">
    <property type="entry name" value="Magnesium transport protein CorA"/>
    <property type="match status" value="1"/>
</dbReference>
<dbReference type="AlphaFoldDB" id="A0A1H3XR81"/>
<sequence length="364" mass="42084">MKLLVNPLQTVTSLFRSSPKKIGLPPGTLIHVGEQRMERSIFSYLDYSEDFFKTETDVSLLTCLQLKKQPTVSWINLDGVHDIAHVEALGKEFDLHPLTLEDILNTSHPPKFEEFENSALIILKMFFFDEQTHQIQAEQISLVFTAENVLTFQEQPGDVFTEVRLRLERKSGRIRQRGPDYLAYALLDSVVDSYFHVFEKIGERLDYLETELISRPTQELLQQVHQLKGQLIYLRRGVWPMRELIGNLMHSESPLIADSTSIFLRDLYDHGIQALDTVENFRDTASGLVDLYVSSVSQRMNEVMQVLTIMASIFIPLTFIAGVYGMNFELMPELKWRYGYPLVWGVMIACGGGMIWFFKRKKWF</sequence>
<proteinExistence type="inferred from homology"/>
<reference evidence="9 10" key="1">
    <citation type="submission" date="2016-10" db="EMBL/GenBank/DDBJ databases">
        <authorList>
            <person name="de Groot N.N."/>
        </authorList>
    </citation>
    <scope>NUCLEOTIDE SEQUENCE [LARGE SCALE GENOMIC DNA]</scope>
    <source>
        <strain evidence="9 10">DSM 7343</strain>
    </source>
</reference>
<dbReference type="GO" id="GO:0000287">
    <property type="term" value="F:magnesium ion binding"/>
    <property type="evidence" value="ECO:0007669"/>
    <property type="project" value="TreeGrafter"/>
</dbReference>
<evidence type="ECO:0000256" key="5">
    <source>
        <dbReference type="ARBA" id="ARBA00022692"/>
    </source>
</evidence>
<dbReference type="SUPFAM" id="SSF143865">
    <property type="entry name" value="CorA soluble domain-like"/>
    <property type="match status" value="1"/>
</dbReference>
<keyword evidence="7 8" id="KW-0472">Membrane</keyword>
<organism evidence="9 10">
    <name type="scientific">Desulfuromusa kysingii</name>
    <dbReference type="NCBI Taxonomy" id="37625"/>
    <lineage>
        <taxon>Bacteria</taxon>
        <taxon>Pseudomonadati</taxon>
        <taxon>Thermodesulfobacteriota</taxon>
        <taxon>Desulfuromonadia</taxon>
        <taxon>Desulfuromonadales</taxon>
        <taxon>Geopsychrobacteraceae</taxon>
        <taxon>Desulfuromusa</taxon>
    </lineage>
</organism>
<dbReference type="PANTHER" id="PTHR46494:SF1">
    <property type="entry name" value="CORA FAMILY METAL ION TRANSPORTER (EUROFUNG)"/>
    <property type="match status" value="1"/>
</dbReference>
<keyword evidence="6 8" id="KW-1133">Transmembrane helix</keyword>
<dbReference type="InterPro" id="IPR004488">
    <property type="entry name" value="Mg/Co-transport_prot_CorA"/>
</dbReference>
<dbReference type="Pfam" id="PF01544">
    <property type="entry name" value="CorA"/>
    <property type="match status" value="1"/>
</dbReference>
<comment type="similarity">
    <text evidence="2 8">Belongs to the CorA metal ion transporter (MIT) (TC 1.A.35) family.</text>
</comment>